<evidence type="ECO:0000313" key="1">
    <source>
        <dbReference type="EMBL" id="KAH3673118.1"/>
    </source>
</evidence>
<dbReference type="EMBL" id="JAEUBF010001053">
    <property type="protein sequence ID" value="KAH3673118.1"/>
    <property type="molecule type" value="Genomic_DNA"/>
</dbReference>
<comment type="caution">
    <text evidence="1">The sequence shown here is derived from an EMBL/GenBank/DDBJ whole genome shotgun (WGS) entry which is preliminary data.</text>
</comment>
<sequence>MSVFNFDDYFNSNNIQSYFPYGDTTTNLQIKTEKMGSEDLKSNEICHEIFNDEAIQTLSFVPSLNSFPSSTSTSTTTSSITSIFSFSPATPIEESYRSKNLEESNDVALHGLLYGDHLIKNGTNNENYLDSFALETLSEKPNEVNSISVVDEFLSSPTPRLSSTPLDPPLDLFNDLPLPTSSIPSLDTSAIEREKKCLNSRLSLSNLSKILNLELNETTRLEKYVLGKFVNELKFPLGFQTWVRDTKESERSFLLAKLYDLCIEKYPTIINMDTLEIIIKRATYSYMQGRLRKERRAQVRKERKYKKGSSTTSILSF</sequence>
<gene>
    <name evidence="1" type="ORF">WICMUC_003874</name>
</gene>
<reference evidence="1" key="1">
    <citation type="journal article" date="2021" name="Open Biol.">
        <title>Shared evolutionary footprints suggest mitochondrial oxidative damage underlies multiple complex I losses in fungi.</title>
        <authorList>
            <person name="Schikora-Tamarit M.A."/>
            <person name="Marcet-Houben M."/>
            <person name="Nosek J."/>
            <person name="Gabaldon T."/>
        </authorList>
    </citation>
    <scope>NUCLEOTIDE SEQUENCE</scope>
    <source>
        <strain evidence="1">CBS6341</strain>
    </source>
</reference>
<accession>A0A9P8PJ32</accession>
<dbReference type="OrthoDB" id="4096434at2759"/>
<protein>
    <submittedName>
        <fullName evidence="1">Uncharacterized protein</fullName>
    </submittedName>
</protein>
<name>A0A9P8PJ32_9ASCO</name>
<organism evidence="1 2">
    <name type="scientific">Wickerhamomyces mucosus</name>
    <dbReference type="NCBI Taxonomy" id="1378264"/>
    <lineage>
        <taxon>Eukaryota</taxon>
        <taxon>Fungi</taxon>
        <taxon>Dikarya</taxon>
        <taxon>Ascomycota</taxon>
        <taxon>Saccharomycotina</taxon>
        <taxon>Saccharomycetes</taxon>
        <taxon>Phaffomycetales</taxon>
        <taxon>Wickerhamomycetaceae</taxon>
        <taxon>Wickerhamomyces</taxon>
    </lineage>
</organism>
<proteinExistence type="predicted"/>
<dbReference type="AlphaFoldDB" id="A0A9P8PJ32"/>
<evidence type="ECO:0000313" key="2">
    <source>
        <dbReference type="Proteomes" id="UP000769528"/>
    </source>
</evidence>
<keyword evidence="2" id="KW-1185">Reference proteome</keyword>
<dbReference type="Proteomes" id="UP000769528">
    <property type="component" value="Unassembled WGS sequence"/>
</dbReference>
<reference evidence="1" key="2">
    <citation type="submission" date="2021-01" db="EMBL/GenBank/DDBJ databases">
        <authorList>
            <person name="Schikora-Tamarit M.A."/>
        </authorList>
    </citation>
    <scope>NUCLEOTIDE SEQUENCE</scope>
    <source>
        <strain evidence="1">CBS6341</strain>
    </source>
</reference>